<reference evidence="4" key="2">
    <citation type="journal article" date="2019" name="Int. J. Syst. Evol. Microbiol.">
        <title>The Global Catalogue of Microorganisms (GCM) 10K type strain sequencing project: providing services to taxonomists for standard genome sequencing and annotation.</title>
        <authorList>
            <consortium name="The Broad Institute Genomics Platform"/>
            <consortium name="The Broad Institute Genome Sequencing Center for Infectious Disease"/>
            <person name="Wu L."/>
            <person name="Ma J."/>
        </authorList>
    </citation>
    <scope>NUCLEOTIDE SEQUENCE [LARGE SCALE GENOMIC DNA]</scope>
    <source>
        <strain evidence="4">JCM 19635</strain>
    </source>
</reference>
<dbReference type="Proteomes" id="UP001596513">
    <property type="component" value="Unassembled WGS sequence"/>
</dbReference>
<protein>
    <recommendedName>
        <fullName evidence="5">BACON domain-containing protein</fullName>
    </recommendedName>
</protein>
<organism evidence="1 4">
    <name type="scientific">Hymenobacter humi</name>
    <dbReference type="NCBI Taxonomy" id="1411620"/>
    <lineage>
        <taxon>Bacteria</taxon>
        <taxon>Pseudomonadati</taxon>
        <taxon>Bacteroidota</taxon>
        <taxon>Cytophagia</taxon>
        <taxon>Cytophagales</taxon>
        <taxon>Hymenobacteraceae</taxon>
        <taxon>Hymenobacter</taxon>
    </lineage>
</organism>
<accession>A0ABW2U0G3</accession>
<name>A0ABW2U0G3_9BACT</name>
<gene>
    <name evidence="1" type="ORF">ACFQT0_05725</name>
    <name evidence="2" type="ORF">ACFQT0_05730</name>
    <name evidence="3" type="ORF">ACFQT0_05735</name>
</gene>
<evidence type="ECO:0000313" key="4">
    <source>
        <dbReference type="Proteomes" id="UP001596513"/>
    </source>
</evidence>
<comment type="caution">
    <text evidence="1">The sequence shown here is derived from an EMBL/GenBank/DDBJ whole genome shotgun (WGS) entry which is preliminary data.</text>
</comment>
<dbReference type="EMBL" id="JBHTEK010000001">
    <property type="protein sequence ID" value="MFC7666975.1"/>
    <property type="molecule type" value="Genomic_DNA"/>
</dbReference>
<evidence type="ECO:0000313" key="3">
    <source>
        <dbReference type="EMBL" id="MFC7666975.1"/>
    </source>
</evidence>
<evidence type="ECO:0000313" key="1">
    <source>
        <dbReference type="EMBL" id="MFC7666973.1"/>
    </source>
</evidence>
<evidence type="ECO:0008006" key="5">
    <source>
        <dbReference type="Google" id="ProtNLM"/>
    </source>
</evidence>
<dbReference type="EMBL" id="JBHTEK010000001">
    <property type="protein sequence ID" value="MFC7666974.1"/>
    <property type="molecule type" value="Genomic_DNA"/>
</dbReference>
<dbReference type="EMBL" id="JBHTEK010000001">
    <property type="protein sequence ID" value="MFC7666973.1"/>
    <property type="molecule type" value="Genomic_DNA"/>
</dbReference>
<reference evidence="1" key="1">
    <citation type="journal article" date="2014" name="Int. J. Syst. Evol. Microbiol.">
        <title>Complete genome of a new Firmicutes species belonging to the dominant human colonic microbiota ('Ruminococcus bicirculans') reveals two chromosomes and a selective capacity to utilize plant glucans.</title>
        <authorList>
            <consortium name="NISC Comparative Sequencing Program"/>
            <person name="Wegmann U."/>
            <person name="Louis P."/>
            <person name="Goesmann A."/>
            <person name="Henrissat B."/>
            <person name="Duncan S.H."/>
            <person name="Flint H.J."/>
        </authorList>
    </citation>
    <scope>NUCLEOTIDE SEQUENCE</scope>
    <source>
        <strain evidence="1">JCM 19635</strain>
    </source>
</reference>
<reference evidence="1" key="3">
    <citation type="submission" date="2024-09" db="EMBL/GenBank/DDBJ databases">
        <authorList>
            <person name="Sun Q."/>
            <person name="Mori K."/>
        </authorList>
    </citation>
    <scope>NUCLEOTIDE SEQUENCE</scope>
    <source>
        <strain evidence="1">JCM 19635</strain>
    </source>
</reference>
<keyword evidence="4" id="KW-1185">Reference proteome</keyword>
<evidence type="ECO:0000313" key="2">
    <source>
        <dbReference type="EMBL" id="MFC7666974.1"/>
    </source>
</evidence>
<sequence length="75" mass="7127">MVTGVSAGPATISYTVAASGGCAEAKATKDVTINAAPSVAAISGTASACVGGTTTLSTTTTGGAWSRLEHGGCHR</sequence>
<dbReference type="RefSeq" id="WP_380201132.1">
    <property type="nucleotide sequence ID" value="NZ_JBHTEK010000001.1"/>
</dbReference>
<proteinExistence type="predicted"/>